<sequence>MGIEMRVPADAEQIIEKLNEHGFEAYVVGGCVRDSLLGKEPEDWDITTSAKPEEVKAIFSRTIDTGIQHGTVTVMLNRQGYEVTTYRVDGEYEDGRHPKSVDFTTSLLEDLKRRDFTINAMAYNGREGLVDAFGGMEDLENRVIRCVGSAVNRFTEDALRILRAVRFSAQLDFRIEDETYEAISLIAPNLEKVSRERIATELTKLLLSGHPEKMKRVSDTGASRYISEPFFKAAVLSKGELRPLGCLPAVKYMRWAGFLRREQGETAADILRDLKMDCDTMDRVKILVSRWRTPIAAEKPAIRRVMNQIPGDLFDSLLCFQEVFAGEVGEGYGETLKTVKALAEEIRRAGDPVNLKELAVDGRDLMAAGMKPGPALGKTLNALMEQVLERPECNERAYLLRAAGLENGIKES</sequence>
<evidence type="ECO:0000256" key="3">
    <source>
        <dbReference type="ARBA" id="ARBA00022694"/>
    </source>
</evidence>
<accession>A0A174CMF6</accession>
<dbReference type="Proteomes" id="UP000261257">
    <property type="component" value="Unassembled WGS sequence"/>
</dbReference>
<keyword evidence="2 9" id="KW-0808">Transferase</keyword>
<evidence type="ECO:0000259" key="12">
    <source>
        <dbReference type="Pfam" id="PF13735"/>
    </source>
</evidence>
<keyword evidence="7" id="KW-0460">Magnesium</keyword>
<dbReference type="Pfam" id="PF01743">
    <property type="entry name" value="PolyA_pol"/>
    <property type="match status" value="1"/>
</dbReference>
<dbReference type="EC" id="2.7.7.72" evidence="13 14"/>
<dbReference type="EMBL" id="CYZE01000004">
    <property type="protein sequence ID" value="CUO14532.1"/>
    <property type="molecule type" value="Genomic_DNA"/>
</dbReference>
<dbReference type="PANTHER" id="PTHR46173:SF1">
    <property type="entry name" value="CCA TRNA NUCLEOTIDYLTRANSFERASE 1, MITOCHONDRIAL"/>
    <property type="match status" value="1"/>
</dbReference>
<dbReference type="InterPro" id="IPR032810">
    <property type="entry name" value="CCA-adding_enz_C"/>
</dbReference>
<comment type="similarity">
    <text evidence="9">Belongs to the tRNA nucleotidyltransferase/poly(A) polymerase family.</text>
</comment>
<feature type="domain" description="CCA-adding enzyme C-terminal" evidence="12">
    <location>
        <begin position="354"/>
        <end position="402"/>
    </location>
</feature>
<dbReference type="GO" id="GO:0000049">
    <property type="term" value="F:tRNA binding"/>
    <property type="evidence" value="ECO:0007669"/>
    <property type="project" value="TreeGrafter"/>
</dbReference>
<keyword evidence="3" id="KW-0819">tRNA processing</keyword>
<evidence type="ECO:0000313" key="15">
    <source>
        <dbReference type="Proteomes" id="UP000095651"/>
    </source>
</evidence>
<dbReference type="SUPFAM" id="SSF81891">
    <property type="entry name" value="Poly A polymerase C-terminal region-like"/>
    <property type="match status" value="1"/>
</dbReference>
<dbReference type="InterPro" id="IPR050264">
    <property type="entry name" value="Bact_CCA-adding_enz_type3_sf"/>
</dbReference>
<evidence type="ECO:0000313" key="14">
    <source>
        <dbReference type="EMBL" id="RGM07896.1"/>
    </source>
</evidence>
<reference evidence="13 15" key="1">
    <citation type="submission" date="2015-09" db="EMBL/GenBank/DDBJ databases">
        <authorList>
            <consortium name="Pathogen Informatics"/>
        </authorList>
    </citation>
    <scope>NUCLEOTIDE SEQUENCE [LARGE SCALE GENOMIC DNA]</scope>
    <source>
        <strain evidence="13 15">2789STDY5608850</strain>
    </source>
</reference>
<dbReference type="Proteomes" id="UP000095651">
    <property type="component" value="Unassembled WGS sequence"/>
</dbReference>
<dbReference type="GO" id="GO:0046872">
    <property type="term" value="F:metal ion binding"/>
    <property type="evidence" value="ECO:0007669"/>
    <property type="project" value="UniProtKB-KW"/>
</dbReference>
<dbReference type="Gene3D" id="3.30.460.10">
    <property type="entry name" value="Beta Polymerase, domain 2"/>
    <property type="match status" value="1"/>
</dbReference>
<dbReference type="PANTHER" id="PTHR46173">
    <property type="entry name" value="CCA TRNA NUCLEOTIDYLTRANSFERASE 1, MITOCHONDRIAL"/>
    <property type="match status" value="1"/>
</dbReference>
<feature type="domain" description="tRNA nucleotidyltransferase/poly(A) polymerase RNA and SrmB- binding" evidence="11">
    <location>
        <begin position="172"/>
        <end position="226"/>
    </location>
</feature>
<dbReference type="InterPro" id="IPR002646">
    <property type="entry name" value="PolA_pol_head_dom"/>
</dbReference>
<name>A0A174CMF6_9FIRM</name>
<organism evidence="13 15">
    <name type="scientific">Hungatella hathewayi</name>
    <dbReference type="NCBI Taxonomy" id="154046"/>
    <lineage>
        <taxon>Bacteria</taxon>
        <taxon>Bacillati</taxon>
        <taxon>Bacillota</taxon>
        <taxon>Clostridia</taxon>
        <taxon>Lachnospirales</taxon>
        <taxon>Lachnospiraceae</taxon>
        <taxon>Hungatella</taxon>
    </lineage>
</organism>
<evidence type="ECO:0000256" key="9">
    <source>
        <dbReference type="RuleBase" id="RU003953"/>
    </source>
</evidence>
<keyword evidence="8 9" id="KW-0694">RNA-binding</keyword>
<evidence type="ECO:0000313" key="13">
    <source>
        <dbReference type="EMBL" id="CUO14532.1"/>
    </source>
</evidence>
<comment type="cofactor">
    <cofactor evidence="1">
        <name>Mg(2+)</name>
        <dbReference type="ChEBI" id="CHEBI:18420"/>
    </cofactor>
</comment>
<protein>
    <submittedName>
        <fullName evidence="14">CCA tRNA nucleotidyltransferase</fullName>
        <ecNumber evidence="13 14">2.7.7.72</ecNumber>
    </submittedName>
    <submittedName>
        <fullName evidence="13">Polynucleotide adenylyltransferase region</fullName>
    </submittedName>
</protein>
<dbReference type="Gene3D" id="1.10.3090.10">
    <property type="entry name" value="cca-adding enzyme, domain 2"/>
    <property type="match status" value="1"/>
</dbReference>
<dbReference type="CDD" id="cd05398">
    <property type="entry name" value="NT_ClassII-CCAase"/>
    <property type="match status" value="1"/>
</dbReference>
<evidence type="ECO:0000256" key="4">
    <source>
        <dbReference type="ARBA" id="ARBA00022695"/>
    </source>
</evidence>
<dbReference type="InterPro" id="IPR043519">
    <property type="entry name" value="NT_sf"/>
</dbReference>
<keyword evidence="6" id="KW-0547">Nucleotide-binding</keyword>
<evidence type="ECO:0000259" key="11">
    <source>
        <dbReference type="Pfam" id="PF12627"/>
    </source>
</evidence>
<gene>
    <name evidence="13" type="primary">cca</name>
    <name evidence="14" type="ORF">DXC39_05345</name>
    <name evidence="13" type="ORF">ERS852407_01974</name>
</gene>
<feature type="domain" description="Poly A polymerase head" evidence="10">
    <location>
        <begin position="25"/>
        <end position="145"/>
    </location>
</feature>
<dbReference type="GO" id="GO:0004810">
    <property type="term" value="F:CCA tRNA nucleotidyltransferase activity"/>
    <property type="evidence" value="ECO:0007669"/>
    <property type="project" value="UniProtKB-EC"/>
</dbReference>
<reference evidence="14 16" key="2">
    <citation type="submission" date="2018-08" db="EMBL/GenBank/DDBJ databases">
        <title>A genome reference for cultivated species of the human gut microbiota.</title>
        <authorList>
            <person name="Zou Y."/>
            <person name="Xue W."/>
            <person name="Luo G."/>
        </authorList>
    </citation>
    <scope>NUCLEOTIDE SEQUENCE [LARGE SCALE GENOMIC DNA]</scope>
    <source>
        <strain evidence="14 16">TF05-11AC</strain>
    </source>
</reference>
<evidence type="ECO:0000256" key="7">
    <source>
        <dbReference type="ARBA" id="ARBA00022842"/>
    </source>
</evidence>
<dbReference type="Gene3D" id="1.10.246.80">
    <property type="match status" value="1"/>
</dbReference>
<evidence type="ECO:0000256" key="5">
    <source>
        <dbReference type="ARBA" id="ARBA00022723"/>
    </source>
</evidence>
<dbReference type="InterPro" id="IPR032828">
    <property type="entry name" value="PolyA_RNA-bd"/>
</dbReference>
<keyword evidence="4 13" id="KW-0548">Nucleotidyltransferase</keyword>
<dbReference type="GO" id="GO:0008033">
    <property type="term" value="P:tRNA processing"/>
    <property type="evidence" value="ECO:0007669"/>
    <property type="project" value="UniProtKB-KW"/>
</dbReference>
<dbReference type="Pfam" id="PF12627">
    <property type="entry name" value="PolyA_pol_RNAbd"/>
    <property type="match status" value="1"/>
</dbReference>
<dbReference type="EMBL" id="QSSQ01000002">
    <property type="protein sequence ID" value="RGM07896.1"/>
    <property type="molecule type" value="Genomic_DNA"/>
</dbReference>
<dbReference type="SUPFAM" id="SSF81301">
    <property type="entry name" value="Nucleotidyltransferase"/>
    <property type="match status" value="1"/>
</dbReference>
<dbReference type="Pfam" id="PF13735">
    <property type="entry name" value="tRNA_NucTran2_2"/>
    <property type="match status" value="1"/>
</dbReference>
<evidence type="ECO:0000256" key="6">
    <source>
        <dbReference type="ARBA" id="ARBA00022741"/>
    </source>
</evidence>
<evidence type="ECO:0000256" key="2">
    <source>
        <dbReference type="ARBA" id="ARBA00022679"/>
    </source>
</evidence>
<evidence type="ECO:0000313" key="16">
    <source>
        <dbReference type="Proteomes" id="UP000261257"/>
    </source>
</evidence>
<evidence type="ECO:0000256" key="1">
    <source>
        <dbReference type="ARBA" id="ARBA00001946"/>
    </source>
</evidence>
<dbReference type="GO" id="GO:0000166">
    <property type="term" value="F:nucleotide binding"/>
    <property type="evidence" value="ECO:0007669"/>
    <property type="project" value="UniProtKB-KW"/>
</dbReference>
<evidence type="ECO:0000256" key="8">
    <source>
        <dbReference type="ARBA" id="ARBA00022884"/>
    </source>
</evidence>
<dbReference type="NCBIfam" id="NF009814">
    <property type="entry name" value="PRK13299.1"/>
    <property type="match status" value="1"/>
</dbReference>
<dbReference type="AlphaFoldDB" id="A0A174CMF6"/>
<proteinExistence type="inferred from homology"/>
<keyword evidence="5" id="KW-0479">Metal-binding</keyword>
<evidence type="ECO:0000259" key="10">
    <source>
        <dbReference type="Pfam" id="PF01743"/>
    </source>
</evidence>